<evidence type="ECO:0000313" key="5">
    <source>
        <dbReference type="Proteomes" id="UP000078558"/>
    </source>
</evidence>
<evidence type="ECO:0000256" key="1">
    <source>
        <dbReference type="SAM" id="MobiDB-lite"/>
    </source>
</evidence>
<accession>A0A1C3K2T4</accession>
<dbReference type="OrthoDB" id="7062301at2"/>
<reference evidence="4 5" key="2">
    <citation type="submission" date="2017-08" db="EMBL/GenBank/DDBJ databases">
        <authorList>
            <person name="de Groot N.N."/>
        </authorList>
    </citation>
    <scope>NUCLEOTIDE SEQUENCE [LARGE SCALE GENOMIC DNA]</scope>
    <source>
        <strain evidence="4">Orrdi1</strain>
    </source>
</reference>
<organism evidence="3 5">
    <name type="scientific">Orrella dioscoreae</name>
    <dbReference type="NCBI Taxonomy" id="1851544"/>
    <lineage>
        <taxon>Bacteria</taxon>
        <taxon>Pseudomonadati</taxon>
        <taxon>Pseudomonadota</taxon>
        <taxon>Betaproteobacteria</taxon>
        <taxon>Burkholderiales</taxon>
        <taxon>Alcaligenaceae</taxon>
        <taxon>Orrella</taxon>
    </lineage>
</organism>
<proteinExistence type="predicted"/>
<dbReference type="EMBL" id="LT907988">
    <property type="protein sequence ID" value="SOE51975.1"/>
    <property type="molecule type" value="Genomic_DNA"/>
</dbReference>
<sequence length="104" mass="11033">MKTTQALKSLVPALALTFAAGLGTAHAQELVPAPQASSTQSRDQVRADLLAWHESGLADAWRGEQTPDIEAPAYRAEHQRYLALTGKPSVQTAATQPSREGRGG</sequence>
<dbReference type="AlphaFoldDB" id="A0A1C3K2T4"/>
<protein>
    <recommendedName>
        <fullName evidence="6">DUF4148 domain-containing protein</fullName>
    </recommendedName>
</protein>
<dbReference type="KEGG" id="odi:ODI_R3829"/>
<evidence type="ECO:0000256" key="2">
    <source>
        <dbReference type="SAM" id="SignalP"/>
    </source>
</evidence>
<feature type="region of interest" description="Disordered" evidence="1">
    <location>
        <begin position="85"/>
        <end position="104"/>
    </location>
</feature>
<feature type="chain" id="PRO_5015062545" description="DUF4148 domain-containing protein" evidence="2">
    <location>
        <begin position="28"/>
        <end position="104"/>
    </location>
</feature>
<dbReference type="Proteomes" id="UP000078558">
    <property type="component" value="Chromosome I"/>
</dbReference>
<feature type="compositionally biased region" description="Polar residues" evidence="1">
    <location>
        <begin position="88"/>
        <end position="98"/>
    </location>
</feature>
<reference evidence="3 5" key="1">
    <citation type="submission" date="2016-06" db="EMBL/GenBank/DDBJ databases">
        <authorList>
            <person name="Kjaerup R.B."/>
            <person name="Dalgaard T.S."/>
            <person name="Juul-Madsen H.R."/>
        </authorList>
    </citation>
    <scope>NUCLEOTIDE SEQUENCE [LARGE SCALE GENOMIC DNA]</scope>
    <source>
        <strain evidence="3">Orrdi1</strain>
    </source>
</reference>
<name>A0A1C3K2T4_9BURK</name>
<keyword evidence="2" id="KW-0732">Signal</keyword>
<feature type="signal peptide" evidence="2">
    <location>
        <begin position="1"/>
        <end position="27"/>
    </location>
</feature>
<dbReference type="EMBL" id="FLRC01000022">
    <property type="protein sequence ID" value="SBT25809.1"/>
    <property type="molecule type" value="Genomic_DNA"/>
</dbReference>
<dbReference type="InterPro" id="IPR025421">
    <property type="entry name" value="DUF4148"/>
</dbReference>
<keyword evidence="5" id="KW-1185">Reference proteome</keyword>
<gene>
    <name evidence="3" type="ORF">ODI_01436</name>
    <name evidence="4" type="ORF">ODI_R3829</name>
</gene>
<evidence type="ECO:0008006" key="6">
    <source>
        <dbReference type="Google" id="ProtNLM"/>
    </source>
</evidence>
<dbReference type="Pfam" id="PF13663">
    <property type="entry name" value="DUF4148"/>
    <property type="match status" value="1"/>
</dbReference>
<dbReference type="RefSeq" id="WP_067754424.1">
    <property type="nucleotide sequence ID" value="NZ_LT907988.1"/>
</dbReference>
<evidence type="ECO:0000313" key="4">
    <source>
        <dbReference type="EMBL" id="SOE51975.1"/>
    </source>
</evidence>
<evidence type="ECO:0000313" key="3">
    <source>
        <dbReference type="EMBL" id="SBT25809.1"/>
    </source>
</evidence>